<dbReference type="Gene3D" id="3.10.170.20">
    <property type="match status" value="1"/>
</dbReference>
<dbReference type="AlphaFoldDB" id="A0A383WIL5"/>
<keyword evidence="11" id="KW-1185">Reference proteome</keyword>
<keyword evidence="6 8" id="KW-0482">Metalloprotease</keyword>
<feature type="signal peptide" evidence="9">
    <location>
        <begin position="1"/>
        <end position="19"/>
    </location>
</feature>
<feature type="binding site" evidence="8">
    <location>
        <position position="226"/>
    </location>
    <ligand>
        <name>Zn(2+)</name>
        <dbReference type="ChEBI" id="CHEBI:29105"/>
        <note>catalytic</note>
    </ligand>
</feature>
<dbReference type="Pfam" id="PF01457">
    <property type="entry name" value="Peptidase_M8"/>
    <property type="match status" value="2"/>
</dbReference>
<dbReference type="InterPro" id="IPR001577">
    <property type="entry name" value="Peptidase_M8"/>
</dbReference>
<evidence type="ECO:0000313" key="11">
    <source>
        <dbReference type="Proteomes" id="UP000256970"/>
    </source>
</evidence>
<evidence type="ECO:0000256" key="1">
    <source>
        <dbReference type="ARBA" id="ARBA00005860"/>
    </source>
</evidence>
<dbReference type="STRING" id="3088.A0A383WIL5"/>
<comment type="similarity">
    <text evidence="1">Belongs to the peptidase M8 family.</text>
</comment>
<reference evidence="10 11" key="1">
    <citation type="submission" date="2016-10" db="EMBL/GenBank/DDBJ databases">
        <authorList>
            <person name="Cai Z."/>
        </authorList>
    </citation>
    <scope>NUCLEOTIDE SEQUENCE [LARGE SCALE GENOMIC DNA]</scope>
</reference>
<keyword evidence="9" id="KW-0732">Signal</keyword>
<feature type="chain" id="PRO_5016797420" description="EGF-like domain-containing protein" evidence="9">
    <location>
        <begin position="20"/>
        <end position="677"/>
    </location>
</feature>
<keyword evidence="3 8" id="KW-0479">Metal-binding</keyword>
<dbReference type="PANTHER" id="PTHR10942:SF0">
    <property type="entry name" value="LEISHMANOLYSIN-LIKE PEPTIDASE"/>
    <property type="match status" value="1"/>
</dbReference>
<comment type="cofactor">
    <cofactor evidence="8">
        <name>Zn(2+)</name>
        <dbReference type="ChEBI" id="CHEBI:29105"/>
    </cofactor>
    <text evidence="8">Binds 1 zinc ion per subunit.</text>
</comment>
<evidence type="ECO:0000256" key="3">
    <source>
        <dbReference type="ARBA" id="ARBA00022723"/>
    </source>
</evidence>
<evidence type="ECO:0000313" key="10">
    <source>
        <dbReference type="EMBL" id="SZX77261.1"/>
    </source>
</evidence>
<dbReference type="GO" id="GO:0007155">
    <property type="term" value="P:cell adhesion"/>
    <property type="evidence" value="ECO:0007669"/>
    <property type="project" value="InterPro"/>
</dbReference>
<dbReference type="Proteomes" id="UP000256970">
    <property type="component" value="Unassembled WGS sequence"/>
</dbReference>
<evidence type="ECO:0000256" key="8">
    <source>
        <dbReference type="PIRSR" id="PIRSR601577-2"/>
    </source>
</evidence>
<feature type="binding site" evidence="8">
    <location>
        <position position="382"/>
    </location>
    <ligand>
        <name>Zn(2+)</name>
        <dbReference type="ChEBI" id="CHEBI:29105"/>
        <note>catalytic</note>
    </ligand>
</feature>
<evidence type="ECO:0000256" key="7">
    <source>
        <dbReference type="PIRSR" id="PIRSR601577-1"/>
    </source>
</evidence>
<name>A0A383WIL5_TETOB</name>
<dbReference type="GO" id="GO:0004222">
    <property type="term" value="F:metalloendopeptidase activity"/>
    <property type="evidence" value="ECO:0007669"/>
    <property type="project" value="InterPro"/>
</dbReference>
<feature type="binding site" evidence="8">
    <location>
        <position position="230"/>
    </location>
    <ligand>
        <name>Zn(2+)</name>
        <dbReference type="ChEBI" id="CHEBI:29105"/>
        <note>catalytic</note>
    </ligand>
</feature>
<dbReference type="GO" id="GO:0005737">
    <property type="term" value="C:cytoplasm"/>
    <property type="evidence" value="ECO:0007669"/>
    <property type="project" value="TreeGrafter"/>
</dbReference>
<dbReference type="SUPFAM" id="SSF55486">
    <property type="entry name" value="Metalloproteases ('zincins'), catalytic domain"/>
    <property type="match status" value="1"/>
</dbReference>
<feature type="active site" evidence="7">
    <location>
        <position position="227"/>
    </location>
</feature>
<proteinExistence type="inferred from homology"/>
<evidence type="ECO:0000256" key="5">
    <source>
        <dbReference type="ARBA" id="ARBA00022833"/>
    </source>
</evidence>
<evidence type="ECO:0008006" key="12">
    <source>
        <dbReference type="Google" id="ProtNLM"/>
    </source>
</evidence>
<dbReference type="GO" id="GO:0046872">
    <property type="term" value="F:metal ion binding"/>
    <property type="evidence" value="ECO:0007669"/>
    <property type="project" value="UniProtKB-KW"/>
</dbReference>
<gene>
    <name evidence="10" type="ORF">BQ4739_LOCUS17621</name>
</gene>
<dbReference type="Gene3D" id="2.30.34.10">
    <property type="entry name" value="Leishmanolysin domain 4"/>
    <property type="match status" value="1"/>
</dbReference>
<keyword evidence="2" id="KW-0645">Protease</keyword>
<evidence type="ECO:0000256" key="4">
    <source>
        <dbReference type="ARBA" id="ARBA00022801"/>
    </source>
</evidence>
<evidence type="ECO:0000256" key="2">
    <source>
        <dbReference type="ARBA" id="ARBA00022670"/>
    </source>
</evidence>
<accession>A0A383WIL5</accession>
<keyword evidence="4" id="KW-0378">Hydrolase</keyword>
<dbReference type="GO" id="GO:0006508">
    <property type="term" value="P:proteolysis"/>
    <property type="evidence" value="ECO:0007669"/>
    <property type="project" value="UniProtKB-KW"/>
</dbReference>
<dbReference type="Gene3D" id="3.90.132.10">
    <property type="entry name" value="Leishmanolysin , domain 2"/>
    <property type="match status" value="1"/>
</dbReference>
<organism evidence="10 11">
    <name type="scientific">Tetradesmus obliquus</name>
    <name type="common">Green alga</name>
    <name type="synonym">Acutodesmus obliquus</name>
    <dbReference type="NCBI Taxonomy" id="3088"/>
    <lineage>
        <taxon>Eukaryota</taxon>
        <taxon>Viridiplantae</taxon>
        <taxon>Chlorophyta</taxon>
        <taxon>core chlorophytes</taxon>
        <taxon>Chlorophyceae</taxon>
        <taxon>CS clade</taxon>
        <taxon>Sphaeropleales</taxon>
        <taxon>Scenedesmaceae</taxon>
        <taxon>Tetradesmus</taxon>
    </lineage>
</organism>
<keyword evidence="5 8" id="KW-0862">Zinc</keyword>
<dbReference type="PANTHER" id="PTHR10942">
    <property type="entry name" value="LEISHMANOLYSIN-LIKE PEPTIDASE"/>
    <property type="match status" value="1"/>
</dbReference>
<evidence type="ECO:0000256" key="6">
    <source>
        <dbReference type="ARBA" id="ARBA00023049"/>
    </source>
</evidence>
<protein>
    <recommendedName>
        <fullName evidence="12">EGF-like domain-containing protein</fullName>
    </recommendedName>
</protein>
<sequence length="677" mass="71866">MQHSLAALVLCLCCLSLLASDAAGHAGCGLGAVRHRQDEQLRKLLGPGYQHQQAPRRLQVAAGISFGSSGPPPMTRLQKLLNNSRPANMRITPVYQLEAGYMNAEQAQRLKDVLMPGAINILQQHIKVRIPSFRPIKAVRESIDQYCGDADADVVFKGQGFNGTDQVYYITALNSGSCSDNIIAYTIICHMEPFTYRPNVAAINLCPKFWALAEPAANKQVSALVHEMIHGLGFSDRMYPFLYDSSTGVQYDEVVREHDLSPAPTLSFPRLPLPLPNIAAALPRLPAAFARDRASVNNRVLDADDAAVRSAAAQGSAAAAAGGGASSGEQYNAAAEAAAFLAAAQRKVLFLVTPKLQAYARQYYGCESLPGAPADALSEGSHWRQANINHELMQPASAEDSQRKRISQFTLNFLDDTGWYVTDKTSAQELEWGRNAGCSFVLDGCSSYAASHKNQGYYCTAGQADKDVCTYDSRGIGMCSAIPGTTCFTAKADAEKPLLYCQDAGSFQRAGRGAYASSIAAVGGTVGAASSRCFHTPQQICTGSGNSSSSKEACGGDDGSAVCMETACDKGGKLLVLLRLQGSDGKRDVVKLPCSDGAVLDLPKLLPSKFKRGQITCPAAASVCPTLGCPKGCSNGYCWQGKCYCHLEFTGPGCSQSLVPSPLAGKVAQSLPGQQRG</sequence>
<dbReference type="GO" id="GO:0016020">
    <property type="term" value="C:membrane"/>
    <property type="evidence" value="ECO:0007669"/>
    <property type="project" value="InterPro"/>
</dbReference>
<dbReference type="EMBL" id="FNXT01001279">
    <property type="protein sequence ID" value="SZX77261.1"/>
    <property type="molecule type" value="Genomic_DNA"/>
</dbReference>
<evidence type="ECO:0000256" key="9">
    <source>
        <dbReference type="SAM" id="SignalP"/>
    </source>
</evidence>